<dbReference type="Pfam" id="PF05751">
    <property type="entry name" value="FixH"/>
    <property type="match status" value="1"/>
</dbReference>
<reference evidence="2 3" key="1">
    <citation type="submission" date="2016-10" db="EMBL/GenBank/DDBJ databases">
        <authorList>
            <person name="de Groot N.N."/>
        </authorList>
    </citation>
    <scope>NUCLEOTIDE SEQUENCE [LARGE SCALE GENOMIC DNA]</scope>
    <source>
        <strain>GEY</strain>
        <strain evidence="3">DSM 9560</strain>
    </source>
</reference>
<accession>A0A1I2FEV5</accession>
<sequence>MKISIPTIIISTFVAFAGMIGYFVTVAMRSEVNLVRQDYYQEELKHQEYMETVARTEALGEQVKVVLDREKKVLNIFIGLTPAPIQGKIKFYRPSSSKLDFEQDFNTNADGLCEIPLDRLIKGNWKMTLAFEVEGKKYLKQTSFNY</sequence>
<feature type="transmembrane region" description="Helical" evidence="1">
    <location>
        <begin position="6"/>
        <end position="27"/>
    </location>
</feature>
<dbReference type="EMBL" id="FONY01000013">
    <property type="protein sequence ID" value="SFF03011.1"/>
    <property type="molecule type" value="Genomic_DNA"/>
</dbReference>
<dbReference type="STRING" id="1003.SAMN04488541_101361"/>
<evidence type="ECO:0000313" key="2">
    <source>
        <dbReference type="EMBL" id="SFF03011.1"/>
    </source>
</evidence>
<dbReference type="OrthoDB" id="1493774at2"/>
<proteinExistence type="predicted"/>
<dbReference type="Proteomes" id="UP000199513">
    <property type="component" value="Unassembled WGS sequence"/>
</dbReference>
<dbReference type="AlphaFoldDB" id="A0A1I2FEV5"/>
<evidence type="ECO:0000313" key="3">
    <source>
        <dbReference type="Proteomes" id="UP000199513"/>
    </source>
</evidence>
<dbReference type="InterPro" id="IPR008620">
    <property type="entry name" value="FixH"/>
</dbReference>
<keyword evidence="1" id="KW-1133">Transmembrane helix</keyword>
<keyword evidence="1" id="KW-0472">Membrane</keyword>
<organism evidence="2 3">
    <name type="scientific">Thermoflexibacter ruber</name>
    <dbReference type="NCBI Taxonomy" id="1003"/>
    <lineage>
        <taxon>Bacteria</taxon>
        <taxon>Pseudomonadati</taxon>
        <taxon>Bacteroidota</taxon>
        <taxon>Cytophagia</taxon>
        <taxon>Cytophagales</taxon>
        <taxon>Thermoflexibacteraceae</taxon>
        <taxon>Thermoflexibacter</taxon>
    </lineage>
</organism>
<keyword evidence="3" id="KW-1185">Reference proteome</keyword>
<gene>
    <name evidence="2" type="ORF">SAMN04488541_101361</name>
</gene>
<name>A0A1I2FEV5_9BACT</name>
<dbReference type="RefSeq" id="WP_091544072.1">
    <property type="nucleotide sequence ID" value="NZ_FONY01000013.1"/>
</dbReference>
<keyword evidence="1" id="KW-0812">Transmembrane</keyword>
<protein>
    <submittedName>
        <fullName evidence="2">FixH protein</fullName>
    </submittedName>
</protein>
<evidence type="ECO:0000256" key="1">
    <source>
        <dbReference type="SAM" id="Phobius"/>
    </source>
</evidence>